<keyword evidence="5" id="KW-1133">Transmembrane helix</keyword>
<keyword evidence="4" id="KW-0067">ATP-binding</keyword>
<dbReference type="Gene3D" id="2.130.10.10">
    <property type="entry name" value="YVTN repeat-like/Quinoprotein amine dehydrogenase"/>
    <property type="match status" value="3"/>
</dbReference>
<dbReference type="InterPro" id="IPR011009">
    <property type="entry name" value="Kinase-like_dom_sf"/>
</dbReference>
<dbReference type="Gene3D" id="3.30.200.20">
    <property type="entry name" value="Phosphorylase Kinase, domain 1"/>
    <property type="match status" value="1"/>
</dbReference>
<gene>
    <name evidence="7" type="ORF">SAMN05444920_115217</name>
</gene>
<feature type="domain" description="Protein kinase" evidence="6">
    <location>
        <begin position="16"/>
        <end position="261"/>
    </location>
</feature>
<dbReference type="Pfam" id="PF00069">
    <property type="entry name" value="Pkinase"/>
    <property type="match status" value="1"/>
</dbReference>
<dbReference type="GO" id="GO:0004674">
    <property type="term" value="F:protein serine/threonine kinase activity"/>
    <property type="evidence" value="ECO:0007669"/>
    <property type="project" value="UniProtKB-KW"/>
</dbReference>
<dbReference type="PROSITE" id="PS00108">
    <property type="entry name" value="PROTEIN_KINASE_ST"/>
    <property type="match status" value="1"/>
</dbReference>
<dbReference type="OrthoDB" id="582179at2"/>
<dbReference type="EMBL" id="FNVT01000015">
    <property type="protein sequence ID" value="SEH00238.1"/>
    <property type="molecule type" value="Genomic_DNA"/>
</dbReference>
<dbReference type="Proteomes" id="UP000236732">
    <property type="component" value="Unassembled WGS sequence"/>
</dbReference>
<keyword evidence="1" id="KW-0808">Transferase</keyword>
<evidence type="ECO:0000313" key="8">
    <source>
        <dbReference type="Proteomes" id="UP000236732"/>
    </source>
</evidence>
<evidence type="ECO:0000256" key="3">
    <source>
        <dbReference type="ARBA" id="ARBA00022777"/>
    </source>
</evidence>
<dbReference type="InterPro" id="IPR049052">
    <property type="entry name" value="nSTAND1"/>
</dbReference>
<feature type="transmembrane region" description="Helical" evidence="5">
    <location>
        <begin position="452"/>
        <end position="472"/>
    </location>
</feature>
<dbReference type="SMART" id="SM00320">
    <property type="entry name" value="WD40"/>
    <property type="match status" value="4"/>
</dbReference>
<evidence type="ECO:0000256" key="2">
    <source>
        <dbReference type="ARBA" id="ARBA00022741"/>
    </source>
</evidence>
<dbReference type="SUPFAM" id="SSF51004">
    <property type="entry name" value="C-terminal (heme d1) domain of cytochrome cd1-nitrite reductase"/>
    <property type="match status" value="1"/>
</dbReference>
<evidence type="ECO:0000259" key="6">
    <source>
        <dbReference type="PROSITE" id="PS50011"/>
    </source>
</evidence>
<proteinExistence type="predicted"/>
<dbReference type="PANTHER" id="PTHR43289">
    <property type="entry name" value="MITOGEN-ACTIVATED PROTEIN KINASE KINASE KINASE 20-RELATED"/>
    <property type="match status" value="1"/>
</dbReference>
<dbReference type="PANTHER" id="PTHR43289:SF34">
    <property type="entry name" value="SERINE_THREONINE-PROTEIN KINASE YBDM-RELATED"/>
    <property type="match status" value="1"/>
</dbReference>
<dbReference type="InterPro" id="IPR015943">
    <property type="entry name" value="WD40/YVTN_repeat-like_dom_sf"/>
</dbReference>
<dbReference type="InterPro" id="IPR001680">
    <property type="entry name" value="WD40_rpt"/>
</dbReference>
<dbReference type="PROSITE" id="PS50011">
    <property type="entry name" value="PROTEIN_KINASE_DOM"/>
    <property type="match status" value="1"/>
</dbReference>
<keyword evidence="5" id="KW-0812">Transmembrane</keyword>
<sequence length="1117" mass="119222">MKTALTDADPRQLGDYWLASRLGVGGQGVVYEAYDSSGTRVAIKAWHPDPANRPEVRDRLTKEVVSAQRVASFCTARVLGADLEAERPYIVSEYVEGPSLRAADRVFGGDDLHRLATAIATALTAIHDAGVVHRDLKPDNVLLGPDGPRVIDFGVARTLDMSLTSTGIVAGTPSYMAPEVYSGQRAGTAADVFAWGAVVLFAATGKDPFTAEALGAVMHRVLSHDPDLAVLPAPLRTLVGAALAKDPDRRPPARDLLLALISGDLGLQTAHLLERGAGEGARLTEAVRDPVLEVLAEDAFAALSPAERELVPEVFLRLVTVTEAGQLTLRQARRAEFPEGADRVLKAFAYVVSDGDPVRLTRPALLPAWPWLRAWVAANRDGLAVHRRIWTAAERWQEQGRREADLFQGSSLDDALRWAAAERRNITLTPDERDFLAAGAALTRRRSRRSRLVSITLAVLLSLALVAGLMLVRQSAMLAGQRDVAESARLAGVAGEVRGKDPVLGMLLSAAAGRLAPTDEARSALLASAAHHATRSFRDPDTGPATARTLSADGRSLISVGPDEVKVWDVGTGRRTGGFTGLGLTGKRLRQAAISPDGRLLAVADHTGVGLWEMATGRRTGYRVPADENFDLTISFSGRHLVADFGQGKMIYDPESGKTTSLAALTDVAVHPKGGYAVGAEVWALPSGETLPGFEGACGGCASIPAFSPDGALPALAMEDELVVYDTRTRKKVHTLQEWDTGTTPVFGRDSRTLIGYGDQITVYRLTDDPVLLRHPAEEPATAAALGPEGLRYLADDTVVTLETGYVRSETMDDIGFSPDGRVLATHAEDSAAVMVNGRPVELAEPSAFEIKTAFSRDGGRLAIEAGEQVTVWDLAAGKELARVPLPEITGLVPDSPKVLPVPQGVWLAGDDFVLREVPGGRLLKQVPRPPRLLDWAVAADGRLVGLDGDTLRLIDVVAGKPLGPPLSLPGVAREIWFSGDLKLVAAGFSGKVGIWDTATGRQVGTWARAGYESSTAAFSHDGRLFALALDDRSMVVWDVRQGRQVGPVVELPDSAYSIAFTPGSREVLTVGRAGRASRLPVAVEPLLKAVCARAGRALTEAEWVRYLPDRPYEKSC</sequence>
<evidence type="ECO:0000256" key="1">
    <source>
        <dbReference type="ARBA" id="ARBA00022679"/>
    </source>
</evidence>
<evidence type="ECO:0000256" key="5">
    <source>
        <dbReference type="SAM" id="Phobius"/>
    </source>
</evidence>
<dbReference type="SUPFAM" id="SSF50998">
    <property type="entry name" value="Quinoprotein alcohol dehydrogenase-like"/>
    <property type="match status" value="1"/>
</dbReference>
<dbReference type="SMART" id="SM00220">
    <property type="entry name" value="S_TKc"/>
    <property type="match status" value="1"/>
</dbReference>
<dbReference type="InterPro" id="IPR011047">
    <property type="entry name" value="Quinoprotein_ADH-like_sf"/>
</dbReference>
<dbReference type="Pfam" id="PF20703">
    <property type="entry name" value="nSTAND1"/>
    <property type="match status" value="1"/>
</dbReference>
<name>A0A1H6EQW0_9ACTN</name>
<dbReference type="InterPro" id="IPR008271">
    <property type="entry name" value="Ser/Thr_kinase_AS"/>
</dbReference>
<keyword evidence="5" id="KW-0472">Membrane</keyword>
<dbReference type="Gene3D" id="1.10.510.10">
    <property type="entry name" value="Transferase(Phosphotransferase) domain 1"/>
    <property type="match status" value="1"/>
</dbReference>
<dbReference type="SUPFAM" id="SSF56112">
    <property type="entry name" value="Protein kinase-like (PK-like)"/>
    <property type="match status" value="1"/>
</dbReference>
<evidence type="ECO:0000313" key="7">
    <source>
        <dbReference type="EMBL" id="SEH00238.1"/>
    </source>
</evidence>
<dbReference type="AlphaFoldDB" id="A0A1H6EQW0"/>
<dbReference type="GO" id="GO:0005524">
    <property type="term" value="F:ATP binding"/>
    <property type="evidence" value="ECO:0007669"/>
    <property type="project" value="UniProtKB-KW"/>
</dbReference>
<keyword evidence="3 7" id="KW-0418">Kinase</keyword>
<keyword evidence="7" id="KW-0723">Serine/threonine-protein kinase</keyword>
<dbReference type="CDD" id="cd14014">
    <property type="entry name" value="STKc_PknB_like"/>
    <property type="match status" value="1"/>
</dbReference>
<dbReference type="InterPro" id="IPR000719">
    <property type="entry name" value="Prot_kinase_dom"/>
</dbReference>
<reference evidence="7 8" key="1">
    <citation type="submission" date="2016-10" db="EMBL/GenBank/DDBJ databases">
        <authorList>
            <person name="de Groot N.N."/>
        </authorList>
    </citation>
    <scope>NUCLEOTIDE SEQUENCE [LARGE SCALE GENOMIC DNA]</scope>
    <source>
        <strain evidence="7 8">CGMCC 4.7037</strain>
    </source>
</reference>
<keyword evidence="2" id="KW-0547">Nucleotide-binding</keyword>
<accession>A0A1H6EQW0</accession>
<evidence type="ECO:0000256" key="4">
    <source>
        <dbReference type="ARBA" id="ARBA00022840"/>
    </source>
</evidence>
<dbReference type="RefSeq" id="WP_103961392.1">
    <property type="nucleotide sequence ID" value="NZ_FNVT01000015.1"/>
</dbReference>
<protein>
    <submittedName>
        <fullName evidence="7">Serine/threonine protein kinase</fullName>
    </submittedName>
</protein>
<dbReference type="InterPro" id="IPR011048">
    <property type="entry name" value="Haem_d1_sf"/>
</dbReference>
<keyword evidence="8" id="KW-1185">Reference proteome</keyword>
<organism evidence="7 8">
    <name type="scientific">Nonomuraea solani</name>
    <dbReference type="NCBI Taxonomy" id="1144553"/>
    <lineage>
        <taxon>Bacteria</taxon>
        <taxon>Bacillati</taxon>
        <taxon>Actinomycetota</taxon>
        <taxon>Actinomycetes</taxon>
        <taxon>Streptosporangiales</taxon>
        <taxon>Streptosporangiaceae</taxon>
        <taxon>Nonomuraea</taxon>
    </lineage>
</organism>